<gene>
    <name evidence="2" type="primary">paaG_1</name>
    <name evidence="2" type="ORF">LMG31841_02323</name>
</gene>
<dbReference type="PANTHER" id="PTHR42964">
    <property type="entry name" value="ENOYL-COA HYDRATASE"/>
    <property type="match status" value="1"/>
</dbReference>
<comment type="caution">
    <text evidence="2">The sequence shown here is derived from an EMBL/GenBank/DDBJ whole genome shotgun (WGS) entry which is preliminary data.</text>
</comment>
<dbReference type="GO" id="GO:0016853">
    <property type="term" value="F:isomerase activity"/>
    <property type="evidence" value="ECO:0007669"/>
    <property type="project" value="UniProtKB-KW"/>
</dbReference>
<sequence length="285" mass="30775">MTTHSSGSKTRQPDEPLRRSNVVYERTGPVVTLTLDSPVDRNALNTERMVTLAEFFDRLATEPTLKVVLIRARGPMFCPGADMDWLRPSKPGMDSRIDAGLTPLNAALVRLRELPAVIVAAVHGAVAGGGLGLMNLADLVIASEDTKFSLAYSRIGATPDIGATYYLTRLVGERRALELLLLSESFGVERARELGLVNFSAPAADFERTVDQLVERLACGAGDAQVAIKRLVRAAHVNEFGVQLDAERRGLVAAAQGSEFSEGVRAFVERRPTRFGDTGGQWTAA</sequence>
<dbReference type="EC" id="5.3.3.18" evidence="2"/>
<dbReference type="EMBL" id="CAJQZC010000004">
    <property type="protein sequence ID" value="CAG4896525.1"/>
    <property type="molecule type" value="Genomic_DNA"/>
</dbReference>
<dbReference type="Proteomes" id="UP000789704">
    <property type="component" value="Unassembled WGS sequence"/>
</dbReference>
<evidence type="ECO:0000313" key="2">
    <source>
        <dbReference type="EMBL" id="CAG4896525.1"/>
    </source>
</evidence>
<keyword evidence="2" id="KW-0413">Isomerase</keyword>
<reference evidence="2" key="1">
    <citation type="submission" date="2021-04" db="EMBL/GenBank/DDBJ databases">
        <authorList>
            <person name="Vanwijnsberghe S."/>
        </authorList>
    </citation>
    <scope>NUCLEOTIDE SEQUENCE</scope>
    <source>
        <strain evidence="2">LMG 31841</strain>
    </source>
</reference>
<keyword evidence="3" id="KW-1185">Reference proteome</keyword>
<proteinExistence type="inferred from homology"/>
<dbReference type="Pfam" id="PF00378">
    <property type="entry name" value="ECH_1"/>
    <property type="match status" value="1"/>
</dbReference>
<dbReference type="InterPro" id="IPR029045">
    <property type="entry name" value="ClpP/crotonase-like_dom_sf"/>
</dbReference>
<evidence type="ECO:0000256" key="1">
    <source>
        <dbReference type="ARBA" id="ARBA00005254"/>
    </source>
</evidence>
<dbReference type="PANTHER" id="PTHR42964:SF1">
    <property type="entry name" value="POLYKETIDE BIOSYNTHESIS ENOYL-COA HYDRATASE PKSH-RELATED"/>
    <property type="match status" value="1"/>
</dbReference>
<dbReference type="AlphaFoldDB" id="A0A9N8X2T1"/>
<dbReference type="CDD" id="cd06558">
    <property type="entry name" value="crotonase-like"/>
    <property type="match status" value="1"/>
</dbReference>
<dbReference type="RefSeq" id="WP_228876621.1">
    <property type="nucleotide sequence ID" value="NZ_CAJQZC010000004.1"/>
</dbReference>
<dbReference type="SUPFAM" id="SSF52096">
    <property type="entry name" value="ClpP/crotonase"/>
    <property type="match status" value="1"/>
</dbReference>
<protein>
    <submittedName>
        <fullName evidence="2">1,2-epoxyphenylacetyl-CoA isomerase</fullName>
        <ecNumber evidence="2">5.3.3.18</ecNumber>
    </submittedName>
</protein>
<dbReference type="InterPro" id="IPR001753">
    <property type="entry name" value="Enoyl-CoA_hydra/iso"/>
</dbReference>
<dbReference type="InterPro" id="IPR014748">
    <property type="entry name" value="Enoyl-CoA_hydra_C"/>
</dbReference>
<organism evidence="2 3">
    <name type="scientific">Paraburkholderia saeva</name>
    <dbReference type="NCBI Taxonomy" id="2777537"/>
    <lineage>
        <taxon>Bacteria</taxon>
        <taxon>Pseudomonadati</taxon>
        <taxon>Pseudomonadota</taxon>
        <taxon>Betaproteobacteria</taxon>
        <taxon>Burkholderiales</taxon>
        <taxon>Burkholderiaceae</taxon>
        <taxon>Paraburkholderia</taxon>
    </lineage>
</organism>
<dbReference type="InterPro" id="IPR051683">
    <property type="entry name" value="Enoyl-CoA_Hydratase/Isomerase"/>
</dbReference>
<dbReference type="Gene3D" id="3.90.226.10">
    <property type="entry name" value="2-enoyl-CoA Hydratase, Chain A, domain 1"/>
    <property type="match status" value="1"/>
</dbReference>
<accession>A0A9N8X2T1</accession>
<evidence type="ECO:0000313" key="3">
    <source>
        <dbReference type="Proteomes" id="UP000789704"/>
    </source>
</evidence>
<comment type="similarity">
    <text evidence="1">Belongs to the enoyl-CoA hydratase/isomerase family.</text>
</comment>
<name>A0A9N8X2T1_9BURK</name>
<dbReference type="Gene3D" id="1.10.12.10">
    <property type="entry name" value="Lyase 2-enoyl-coa Hydratase, Chain A, domain 2"/>
    <property type="match status" value="1"/>
</dbReference>